<name>A0AAU9EDW4_9FIRM</name>
<dbReference type="InterPro" id="IPR036390">
    <property type="entry name" value="WH_DNA-bd_sf"/>
</dbReference>
<dbReference type="GO" id="GO:0003700">
    <property type="term" value="F:DNA-binding transcription factor activity"/>
    <property type="evidence" value="ECO:0007669"/>
    <property type="project" value="InterPro"/>
</dbReference>
<keyword evidence="1" id="KW-0805">Transcription regulation</keyword>
<dbReference type="KEGG" id="hprf:HLPR_11780"/>
<reference evidence="5 6" key="1">
    <citation type="submission" date="2023-08" db="EMBL/GenBank/DDBJ databases">
        <title>Helicovermis profunda gen. nov., sp. nov., a novel mesophilic, fermentative bacterium within the Bacillota from a deep-sea hydrothermal vent chimney.</title>
        <authorList>
            <person name="Miyazaki U."/>
            <person name="Mizutani D."/>
            <person name="Hashimoto Y."/>
            <person name="Tame A."/>
            <person name="Sawayama S."/>
            <person name="Miyazaki J."/>
            <person name="Takai K."/>
            <person name="Nakagawa S."/>
        </authorList>
    </citation>
    <scope>NUCLEOTIDE SEQUENCE [LARGE SCALE GENOMIC DNA]</scope>
    <source>
        <strain evidence="5 6">S502</strain>
    </source>
</reference>
<dbReference type="InterPro" id="IPR036388">
    <property type="entry name" value="WH-like_DNA-bd_sf"/>
</dbReference>
<evidence type="ECO:0000313" key="6">
    <source>
        <dbReference type="Proteomes" id="UP001321786"/>
    </source>
</evidence>
<dbReference type="PROSITE" id="PS50995">
    <property type="entry name" value="HTH_MARR_2"/>
    <property type="match status" value="1"/>
</dbReference>
<protein>
    <submittedName>
        <fullName evidence="5">MarR family transcriptional regulator</fullName>
    </submittedName>
</protein>
<gene>
    <name evidence="5" type="ORF">HLPR_11780</name>
</gene>
<dbReference type="SMART" id="SM00347">
    <property type="entry name" value="HTH_MARR"/>
    <property type="match status" value="1"/>
</dbReference>
<evidence type="ECO:0000313" key="5">
    <source>
        <dbReference type="EMBL" id="BEP28847.1"/>
    </source>
</evidence>
<evidence type="ECO:0000256" key="2">
    <source>
        <dbReference type="ARBA" id="ARBA00023125"/>
    </source>
</evidence>
<dbReference type="Gene3D" id="1.10.10.10">
    <property type="entry name" value="Winged helix-like DNA-binding domain superfamily/Winged helix DNA-binding domain"/>
    <property type="match status" value="1"/>
</dbReference>
<keyword evidence="2" id="KW-0238">DNA-binding</keyword>
<feature type="domain" description="HTH marR-type" evidence="4">
    <location>
        <begin position="1"/>
        <end position="138"/>
    </location>
</feature>
<evidence type="ECO:0000256" key="3">
    <source>
        <dbReference type="ARBA" id="ARBA00023163"/>
    </source>
</evidence>
<dbReference type="Pfam" id="PF01047">
    <property type="entry name" value="MarR"/>
    <property type="match status" value="1"/>
</dbReference>
<organism evidence="5 6">
    <name type="scientific">Helicovermis profundi</name>
    <dbReference type="NCBI Taxonomy" id="3065157"/>
    <lineage>
        <taxon>Bacteria</taxon>
        <taxon>Bacillati</taxon>
        <taxon>Bacillota</taxon>
        <taxon>Clostridia</taxon>
        <taxon>Helicovermis</taxon>
    </lineage>
</organism>
<dbReference type="PANTHER" id="PTHR42756:SF1">
    <property type="entry name" value="TRANSCRIPTIONAL REPRESSOR OF EMRAB OPERON"/>
    <property type="match status" value="1"/>
</dbReference>
<sequence length="141" mass="16473">MNIGNLIDVIPFYMNRICMTYAPHRNKGNLNQTQIKVLIAVGKNEGVSIIRLSEMLMIDSGALSRIIKKLCEKKMIKRVISEKDRRVSYLFIENEGKAVFEENINKIHKHIEKLFSVFNDEEKKEIYGALEILNKYSERIR</sequence>
<dbReference type="PANTHER" id="PTHR42756">
    <property type="entry name" value="TRANSCRIPTIONAL REGULATOR, MARR"/>
    <property type="match status" value="1"/>
</dbReference>
<accession>A0AAU9EDW4</accession>
<dbReference type="GO" id="GO:0003677">
    <property type="term" value="F:DNA binding"/>
    <property type="evidence" value="ECO:0007669"/>
    <property type="project" value="UniProtKB-KW"/>
</dbReference>
<dbReference type="RefSeq" id="WP_338537153.1">
    <property type="nucleotide sequence ID" value="NZ_AP028654.1"/>
</dbReference>
<keyword evidence="3" id="KW-0804">Transcription</keyword>
<dbReference type="InterPro" id="IPR000835">
    <property type="entry name" value="HTH_MarR-typ"/>
</dbReference>
<dbReference type="Proteomes" id="UP001321786">
    <property type="component" value="Chromosome"/>
</dbReference>
<dbReference type="SUPFAM" id="SSF46785">
    <property type="entry name" value="Winged helix' DNA-binding domain"/>
    <property type="match status" value="1"/>
</dbReference>
<dbReference type="AlphaFoldDB" id="A0AAU9EDW4"/>
<dbReference type="EMBL" id="AP028654">
    <property type="protein sequence ID" value="BEP28847.1"/>
    <property type="molecule type" value="Genomic_DNA"/>
</dbReference>
<evidence type="ECO:0000259" key="4">
    <source>
        <dbReference type="PROSITE" id="PS50995"/>
    </source>
</evidence>
<keyword evidence="6" id="KW-1185">Reference proteome</keyword>
<proteinExistence type="predicted"/>
<evidence type="ECO:0000256" key="1">
    <source>
        <dbReference type="ARBA" id="ARBA00023015"/>
    </source>
</evidence>